<dbReference type="EMBL" id="OKRB01000099">
    <property type="protein sequence ID" value="SPE23965.1"/>
    <property type="molecule type" value="Genomic_DNA"/>
</dbReference>
<protein>
    <submittedName>
        <fullName evidence="2">Uncharacterized protein</fullName>
    </submittedName>
</protein>
<keyword evidence="1" id="KW-0812">Transmembrane</keyword>
<feature type="transmembrane region" description="Helical" evidence="1">
    <location>
        <begin position="26"/>
        <end position="49"/>
    </location>
</feature>
<proteinExistence type="predicted"/>
<evidence type="ECO:0000313" key="3">
    <source>
        <dbReference type="Proteomes" id="UP000239735"/>
    </source>
</evidence>
<sequence>MPPSRAVTFAAEPVMAACPLLLSHASYTAFGAAGIVVLTVNLIAIAHLLTHGREQKRVKLVARSLQPAISVPYSLP</sequence>
<dbReference type="AlphaFoldDB" id="A0A2N9LLL9"/>
<accession>A0A2N9LLL9</accession>
<keyword evidence="1" id="KW-1133">Transmembrane helix</keyword>
<organism evidence="2 3">
    <name type="scientific">Candidatus Sulfuritelmatomonas gaucii</name>
    <dbReference type="NCBI Taxonomy" id="2043161"/>
    <lineage>
        <taxon>Bacteria</taxon>
        <taxon>Pseudomonadati</taxon>
        <taxon>Acidobacteriota</taxon>
        <taxon>Terriglobia</taxon>
        <taxon>Terriglobales</taxon>
        <taxon>Acidobacteriaceae</taxon>
        <taxon>Candidatus Sulfuritelmatomonas</taxon>
    </lineage>
</organism>
<evidence type="ECO:0000313" key="2">
    <source>
        <dbReference type="EMBL" id="SPE23965.1"/>
    </source>
</evidence>
<keyword evidence="1" id="KW-0472">Membrane</keyword>
<reference evidence="3" key="1">
    <citation type="submission" date="2018-02" db="EMBL/GenBank/DDBJ databases">
        <authorList>
            <person name="Hausmann B."/>
        </authorList>
    </citation>
    <scope>NUCLEOTIDE SEQUENCE [LARGE SCALE GENOMIC DNA]</scope>
    <source>
        <strain evidence="3">Peat soil MAG SbA5</strain>
    </source>
</reference>
<dbReference type="Proteomes" id="UP000239735">
    <property type="component" value="Unassembled WGS sequence"/>
</dbReference>
<evidence type="ECO:0000256" key="1">
    <source>
        <dbReference type="SAM" id="Phobius"/>
    </source>
</evidence>
<gene>
    <name evidence="2" type="ORF">SBA5_410007</name>
</gene>
<name>A0A2N9LLL9_9BACT</name>